<evidence type="ECO:0000313" key="3">
    <source>
        <dbReference type="Proteomes" id="UP000774130"/>
    </source>
</evidence>
<proteinExistence type="predicted"/>
<name>A0ABS6TDA4_9ENTE</name>
<gene>
    <name evidence="2" type="ORF">KUA55_09435</name>
</gene>
<dbReference type="Proteomes" id="UP000774130">
    <property type="component" value="Unassembled WGS sequence"/>
</dbReference>
<reference evidence="2 3" key="1">
    <citation type="submission" date="2021-06" db="EMBL/GenBank/DDBJ databases">
        <title>Enterococcus alishanensis sp. nov., a novel lactic acid bacterium isolated from fresh coffee beans.</title>
        <authorList>
            <person name="Chen Y.-S."/>
        </authorList>
    </citation>
    <scope>NUCLEOTIDE SEQUENCE [LARGE SCALE GENOMIC DNA]</scope>
    <source>
        <strain evidence="2 3">ALS3</strain>
    </source>
</reference>
<accession>A0ABS6TDA4</accession>
<protein>
    <submittedName>
        <fullName evidence="2">GNAT family N-acetyltransferase</fullName>
    </submittedName>
</protein>
<keyword evidence="3" id="KW-1185">Reference proteome</keyword>
<comment type="caution">
    <text evidence="2">The sequence shown here is derived from an EMBL/GenBank/DDBJ whole genome shotgun (WGS) entry which is preliminary data.</text>
</comment>
<dbReference type="EMBL" id="JAHUZB010000003">
    <property type="protein sequence ID" value="MBV7390903.1"/>
    <property type="molecule type" value="Genomic_DNA"/>
</dbReference>
<evidence type="ECO:0000313" key="2">
    <source>
        <dbReference type="EMBL" id="MBV7390903.1"/>
    </source>
</evidence>
<dbReference type="InterPro" id="IPR000182">
    <property type="entry name" value="GNAT_dom"/>
</dbReference>
<evidence type="ECO:0000259" key="1">
    <source>
        <dbReference type="PROSITE" id="PS51186"/>
    </source>
</evidence>
<dbReference type="CDD" id="cd04301">
    <property type="entry name" value="NAT_SF"/>
    <property type="match status" value="1"/>
</dbReference>
<sequence>MREIIKIKDQPELKELAANWFHHKWGVPLEAYFESIETSISGKTAVPQWYGMFSKNKMIAGIGVIENDFHNRQDLTPNICSLYVEEEYRNQGIAGEMLDFVCQDMKNQGIETLYLLTDHQVFYEKYQWEFYTLAQPEETQNPSRIYRHRFI</sequence>
<feature type="domain" description="N-acetyltransferase" evidence="1">
    <location>
        <begin position="1"/>
        <end position="151"/>
    </location>
</feature>
<dbReference type="Pfam" id="PF00583">
    <property type="entry name" value="Acetyltransf_1"/>
    <property type="match status" value="1"/>
</dbReference>
<organism evidence="2 3">
    <name type="scientific">Enterococcus alishanensis</name>
    <dbReference type="NCBI Taxonomy" id="1303817"/>
    <lineage>
        <taxon>Bacteria</taxon>
        <taxon>Bacillati</taxon>
        <taxon>Bacillota</taxon>
        <taxon>Bacilli</taxon>
        <taxon>Lactobacillales</taxon>
        <taxon>Enterococcaceae</taxon>
        <taxon>Enterococcus</taxon>
    </lineage>
</organism>
<dbReference type="RefSeq" id="WP_218325946.1">
    <property type="nucleotide sequence ID" value="NZ_JAHUZB010000003.1"/>
</dbReference>
<dbReference type="PROSITE" id="PS51186">
    <property type="entry name" value="GNAT"/>
    <property type="match status" value="1"/>
</dbReference>